<evidence type="ECO:0000256" key="1">
    <source>
        <dbReference type="ARBA" id="ARBA00022801"/>
    </source>
</evidence>
<name>A0A2H0YX20_9BACT</name>
<evidence type="ECO:0000313" key="4">
    <source>
        <dbReference type="EMBL" id="PIS43035.1"/>
    </source>
</evidence>
<dbReference type="PIRSF" id="PIRSF017388">
    <property type="entry name" value="Esterase_lipase"/>
    <property type="match status" value="1"/>
</dbReference>
<feature type="active site" description="Nucleophile" evidence="2">
    <location>
        <position position="101"/>
    </location>
</feature>
<reference evidence="4 5" key="1">
    <citation type="submission" date="2017-09" db="EMBL/GenBank/DDBJ databases">
        <title>Depth-based differentiation of microbial function through sediment-hosted aquifers and enrichment of novel symbionts in the deep terrestrial subsurface.</title>
        <authorList>
            <person name="Probst A.J."/>
            <person name="Ladd B."/>
            <person name="Jarett J.K."/>
            <person name="Geller-Mcgrath D.E."/>
            <person name="Sieber C.M."/>
            <person name="Emerson J.B."/>
            <person name="Anantharaman K."/>
            <person name="Thomas B.C."/>
            <person name="Malmstrom R."/>
            <person name="Stieglmeier M."/>
            <person name="Klingl A."/>
            <person name="Woyke T."/>
            <person name="Ryan C.M."/>
            <person name="Banfield J.F."/>
        </authorList>
    </citation>
    <scope>NUCLEOTIDE SEQUENCE [LARGE SCALE GENOMIC DNA]</scope>
    <source>
        <strain evidence="4">CG08_land_8_20_14_0_20_40_16</strain>
    </source>
</reference>
<feature type="active site" description="Charge relay system" evidence="2">
    <location>
        <position position="206"/>
    </location>
</feature>
<dbReference type="InterPro" id="IPR012354">
    <property type="entry name" value="Esterase_lipase"/>
</dbReference>
<dbReference type="PANTHER" id="PTHR43798">
    <property type="entry name" value="MONOACYLGLYCEROL LIPASE"/>
    <property type="match status" value="1"/>
</dbReference>
<organism evidence="4 5">
    <name type="scientific">Candidatus Kerfeldbacteria bacterium CG08_land_8_20_14_0_20_40_16</name>
    <dbReference type="NCBI Taxonomy" id="2014244"/>
    <lineage>
        <taxon>Bacteria</taxon>
        <taxon>Candidatus Kerfeldiibacteriota</taxon>
    </lineage>
</organism>
<dbReference type="InterPro" id="IPR029058">
    <property type="entry name" value="AB_hydrolase_fold"/>
</dbReference>
<dbReference type="GO" id="GO:0052689">
    <property type="term" value="F:carboxylic ester hydrolase activity"/>
    <property type="evidence" value="ECO:0007669"/>
    <property type="project" value="InterPro"/>
</dbReference>
<dbReference type="InterPro" id="IPR050266">
    <property type="entry name" value="AB_hydrolase_sf"/>
</dbReference>
<sequence length="257" mass="30017">MKFEEKLEDIAEEHQPFFYQGRGDAAVLLIHGFTGTPAYFQEFGRFLAEKGISVSAIRLAGHGTSLDKLARTTYRDWQESTRLGLKKMEEKYSKIHIVGFSFGGNLAFNLINCYPSAVQKVVTVGTPTKIYRERLKNNLIPIAKMIKKYHKKSWWMKVRNENSHVGTYQKIPYNNLQDFIRFISEFTRQELPNVKIPALIIHSKKDIVIPPISAEYIYNNIGSEKKELFWIEKSYHNPFVDYSTPEFFEKIYNFLVR</sequence>
<gene>
    <name evidence="4" type="ORF">COT24_00270</name>
</gene>
<dbReference type="InterPro" id="IPR022742">
    <property type="entry name" value="Hydrolase_4"/>
</dbReference>
<dbReference type="EMBL" id="PEXU01000004">
    <property type="protein sequence ID" value="PIS43035.1"/>
    <property type="molecule type" value="Genomic_DNA"/>
</dbReference>
<feature type="active site" description="Charge relay system" evidence="2">
    <location>
        <position position="236"/>
    </location>
</feature>
<evidence type="ECO:0000313" key="5">
    <source>
        <dbReference type="Proteomes" id="UP000231542"/>
    </source>
</evidence>
<protein>
    <recommendedName>
        <fullName evidence="3">Serine aminopeptidase S33 domain-containing protein</fullName>
    </recommendedName>
</protein>
<dbReference type="GO" id="GO:0016020">
    <property type="term" value="C:membrane"/>
    <property type="evidence" value="ECO:0007669"/>
    <property type="project" value="TreeGrafter"/>
</dbReference>
<evidence type="ECO:0000256" key="2">
    <source>
        <dbReference type="PIRSR" id="PIRSR017388-1"/>
    </source>
</evidence>
<comment type="caution">
    <text evidence="4">The sequence shown here is derived from an EMBL/GenBank/DDBJ whole genome shotgun (WGS) entry which is preliminary data.</text>
</comment>
<dbReference type="SUPFAM" id="SSF53474">
    <property type="entry name" value="alpha/beta-Hydrolases"/>
    <property type="match status" value="1"/>
</dbReference>
<dbReference type="Gene3D" id="3.40.50.1820">
    <property type="entry name" value="alpha/beta hydrolase"/>
    <property type="match status" value="1"/>
</dbReference>
<keyword evidence="1" id="KW-0378">Hydrolase</keyword>
<feature type="domain" description="Serine aminopeptidase S33" evidence="3">
    <location>
        <begin position="24"/>
        <end position="241"/>
    </location>
</feature>
<dbReference type="AlphaFoldDB" id="A0A2H0YX20"/>
<dbReference type="Proteomes" id="UP000231542">
    <property type="component" value="Unassembled WGS sequence"/>
</dbReference>
<evidence type="ECO:0000259" key="3">
    <source>
        <dbReference type="Pfam" id="PF12146"/>
    </source>
</evidence>
<proteinExistence type="predicted"/>
<dbReference type="PANTHER" id="PTHR43798:SF31">
    <property type="entry name" value="AB HYDROLASE SUPERFAMILY PROTEIN YCLE"/>
    <property type="match status" value="1"/>
</dbReference>
<accession>A0A2H0YX20</accession>
<dbReference type="Pfam" id="PF12146">
    <property type="entry name" value="Hydrolase_4"/>
    <property type="match status" value="1"/>
</dbReference>